<feature type="chain" id="PRO_5046595935" evidence="1">
    <location>
        <begin position="31"/>
        <end position="107"/>
    </location>
</feature>
<organism evidence="2 3">
    <name type="scientific">Algoriphagus aquatilis</name>
    <dbReference type="NCBI Taxonomy" id="490186"/>
    <lineage>
        <taxon>Bacteria</taxon>
        <taxon>Pseudomonadati</taxon>
        <taxon>Bacteroidota</taxon>
        <taxon>Cytophagia</taxon>
        <taxon>Cytophagales</taxon>
        <taxon>Cyclobacteriaceae</taxon>
        <taxon>Algoriphagus</taxon>
    </lineage>
</organism>
<name>A0ABW0BS92_9BACT</name>
<dbReference type="Proteomes" id="UP001596163">
    <property type="component" value="Unassembled WGS sequence"/>
</dbReference>
<evidence type="ECO:0000256" key="1">
    <source>
        <dbReference type="SAM" id="SignalP"/>
    </source>
</evidence>
<protein>
    <submittedName>
        <fullName evidence="2">Uncharacterized protein</fullName>
    </submittedName>
</protein>
<dbReference type="EMBL" id="JBHSKS010000002">
    <property type="protein sequence ID" value="MFC5190704.1"/>
    <property type="molecule type" value="Genomic_DNA"/>
</dbReference>
<proteinExistence type="predicted"/>
<evidence type="ECO:0000313" key="3">
    <source>
        <dbReference type="Proteomes" id="UP001596163"/>
    </source>
</evidence>
<reference evidence="3" key="1">
    <citation type="journal article" date="2019" name="Int. J. Syst. Evol. Microbiol.">
        <title>The Global Catalogue of Microorganisms (GCM) 10K type strain sequencing project: providing services to taxonomists for standard genome sequencing and annotation.</title>
        <authorList>
            <consortium name="The Broad Institute Genomics Platform"/>
            <consortium name="The Broad Institute Genome Sequencing Center for Infectious Disease"/>
            <person name="Wu L."/>
            <person name="Ma J."/>
        </authorList>
    </citation>
    <scope>NUCLEOTIDE SEQUENCE [LARGE SCALE GENOMIC DNA]</scope>
    <source>
        <strain evidence="3">CGMCC 1.7030</strain>
    </source>
</reference>
<feature type="signal peptide" evidence="1">
    <location>
        <begin position="1"/>
        <end position="30"/>
    </location>
</feature>
<dbReference type="RefSeq" id="WP_377912044.1">
    <property type="nucleotide sequence ID" value="NZ_JBHSKS010000002.1"/>
</dbReference>
<keyword evidence="1" id="KW-0732">Signal</keyword>
<gene>
    <name evidence="2" type="ORF">ACFPIK_02920</name>
</gene>
<sequence length="107" mass="11727">MQKNSQSITKKLFILGISIGSILLSSPSQAAKSSFSPSADSEFKEEIEVKIEGFKAQPSIILVNKNLEVVAEFYGSTEKLKQQFGATFDNASLLAGDHTQRIYLITK</sequence>
<evidence type="ECO:0000313" key="2">
    <source>
        <dbReference type="EMBL" id="MFC5190704.1"/>
    </source>
</evidence>
<accession>A0ABW0BS92</accession>
<comment type="caution">
    <text evidence="2">The sequence shown here is derived from an EMBL/GenBank/DDBJ whole genome shotgun (WGS) entry which is preliminary data.</text>
</comment>
<keyword evidence="3" id="KW-1185">Reference proteome</keyword>